<feature type="signal peptide" evidence="3">
    <location>
        <begin position="1"/>
        <end position="23"/>
    </location>
</feature>
<evidence type="ECO:0000256" key="2">
    <source>
        <dbReference type="SAM" id="MobiDB-lite"/>
    </source>
</evidence>
<dbReference type="AlphaFoldDB" id="A0A067PUM0"/>
<dbReference type="EMBL" id="KL197730">
    <property type="protein sequence ID" value="KDQ54041.1"/>
    <property type="molecule type" value="Genomic_DNA"/>
</dbReference>
<name>A0A067PUM0_9AGAM</name>
<reference evidence="5" key="1">
    <citation type="journal article" date="2014" name="Proc. Natl. Acad. Sci. U.S.A.">
        <title>Extensive sampling of basidiomycete genomes demonstrates inadequacy of the white-rot/brown-rot paradigm for wood decay fungi.</title>
        <authorList>
            <person name="Riley R."/>
            <person name="Salamov A.A."/>
            <person name="Brown D.W."/>
            <person name="Nagy L.G."/>
            <person name="Floudas D."/>
            <person name="Held B.W."/>
            <person name="Levasseur A."/>
            <person name="Lombard V."/>
            <person name="Morin E."/>
            <person name="Otillar R."/>
            <person name="Lindquist E.A."/>
            <person name="Sun H."/>
            <person name="LaButti K.M."/>
            <person name="Schmutz J."/>
            <person name="Jabbour D."/>
            <person name="Luo H."/>
            <person name="Baker S.E."/>
            <person name="Pisabarro A.G."/>
            <person name="Walton J.D."/>
            <person name="Blanchette R.A."/>
            <person name="Henrissat B."/>
            <person name="Martin F."/>
            <person name="Cullen D."/>
            <person name="Hibbett D.S."/>
            <person name="Grigoriev I.V."/>
        </authorList>
    </citation>
    <scope>NUCLEOTIDE SEQUENCE [LARGE SCALE GENOMIC DNA]</scope>
    <source>
        <strain evidence="5">MUCL 33604</strain>
    </source>
</reference>
<gene>
    <name evidence="4" type="ORF">JAAARDRAFT_209524</name>
</gene>
<evidence type="ECO:0000313" key="5">
    <source>
        <dbReference type="Proteomes" id="UP000027265"/>
    </source>
</evidence>
<accession>A0A067PUM0</accession>
<dbReference type="Proteomes" id="UP000027265">
    <property type="component" value="Unassembled WGS sequence"/>
</dbReference>
<evidence type="ECO:0000256" key="3">
    <source>
        <dbReference type="SAM" id="SignalP"/>
    </source>
</evidence>
<sequence>MSLSWNMMAFSLLVAIDLSSLRAKDTRPKFRLLRLLLYIAFEICCSLLQVAMSCLASGGVLEVPPTHIYLDSISLLLNVDAGKYFDLWTESLAMAKQRHAVLEETAITLQDHNTRLERRLTQEQRKTSQVQIEVQRLRHRETELARLKSRVRVIQIKGAFVLIKFLRILTSQKAFFRRHIEDDQQFRLGLARGLVKFADHTSQLEDSNICLQQQLLDVEAMYDASTSTVLELRSRLEESIASRKNAAREFLMYRIKMKTRRDTRERKFLMALMVLWRLAFYFSRQAQGFYTQAHNMGQLLAMVTSQRRGLSRMLDSSRAECNQLVVKQKELVRQADAQAAEQESSTRSAGIAMALLHQFLTQMCEQCEILIDLVDVQEVEHELDTRSAGIAIALLSRSLTQSRVQGQELVRRYKSLKTTHETTITKHKRLFLRVRTAEESVVSLSKELGVARRSSGLAVASLFLELQKKRTVEEKLSAKLQKINTLLADLLTNISKRTPVLKQGPTFELARIVERCASPLSVEDEFLSCSGTNTSDGSEGVTIMDDNDVVDGIANGVAPLTMTEKHIELLQYTFGQSYPNVNRDAHSFPATSNINTTTRATTSGVSIPMDRSQTIILHSPQHPPQRLPSYPAWPLTDAVTPPPLRRTPVLQFTPAGYKKQTHFAPFTPDTTPPHVAALYPPLAHSTPPRTSVVYNPPGRVPS</sequence>
<dbReference type="InParanoid" id="A0A067PUM0"/>
<protein>
    <submittedName>
        <fullName evidence="4">Uncharacterized protein</fullName>
    </submittedName>
</protein>
<keyword evidence="3" id="KW-0732">Signal</keyword>
<organism evidence="4 5">
    <name type="scientific">Jaapia argillacea MUCL 33604</name>
    <dbReference type="NCBI Taxonomy" id="933084"/>
    <lineage>
        <taxon>Eukaryota</taxon>
        <taxon>Fungi</taxon>
        <taxon>Dikarya</taxon>
        <taxon>Basidiomycota</taxon>
        <taxon>Agaricomycotina</taxon>
        <taxon>Agaricomycetes</taxon>
        <taxon>Agaricomycetidae</taxon>
        <taxon>Jaapiales</taxon>
        <taxon>Jaapiaceae</taxon>
        <taxon>Jaapia</taxon>
    </lineage>
</organism>
<feature type="region of interest" description="Disordered" evidence="2">
    <location>
        <begin position="680"/>
        <end position="702"/>
    </location>
</feature>
<dbReference type="HOGENOM" id="CLU_392812_0_0_1"/>
<feature type="chain" id="PRO_5001647783" evidence="3">
    <location>
        <begin position="24"/>
        <end position="702"/>
    </location>
</feature>
<evidence type="ECO:0000313" key="4">
    <source>
        <dbReference type="EMBL" id="KDQ54041.1"/>
    </source>
</evidence>
<evidence type="ECO:0000256" key="1">
    <source>
        <dbReference type="SAM" id="Coils"/>
    </source>
</evidence>
<keyword evidence="1" id="KW-0175">Coiled coil</keyword>
<keyword evidence="5" id="KW-1185">Reference proteome</keyword>
<feature type="coiled-coil region" evidence="1">
    <location>
        <begin position="106"/>
        <end position="133"/>
    </location>
</feature>
<proteinExistence type="predicted"/>